<feature type="compositionally biased region" description="Basic residues" evidence="1">
    <location>
        <begin position="391"/>
        <end position="402"/>
    </location>
</feature>
<reference evidence="5" key="2">
    <citation type="journal article" date="2016" name="Genome Announc.">
        <title>Genome sequence of Ustilaginoidea virens IPU010, a rice pathogenic fungus causing false smut.</title>
        <authorList>
            <person name="Kumagai T."/>
            <person name="Ishii T."/>
            <person name="Terai G."/>
            <person name="Umemura M."/>
            <person name="Machida M."/>
            <person name="Asai K."/>
        </authorList>
    </citation>
    <scope>NUCLEOTIDE SEQUENCE [LARGE SCALE GENOMIC DNA]</scope>
    <source>
        <strain evidence="5">IPU010</strain>
    </source>
</reference>
<feature type="region of interest" description="Disordered" evidence="1">
    <location>
        <begin position="336"/>
        <end position="431"/>
    </location>
</feature>
<feature type="region of interest" description="Disordered" evidence="1">
    <location>
        <begin position="1"/>
        <end position="196"/>
    </location>
</feature>
<evidence type="ECO:0008006" key="6">
    <source>
        <dbReference type="Google" id="ProtNLM"/>
    </source>
</evidence>
<evidence type="ECO:0000313" key="4">
    <source>
        <dbReference type="Proteomes" id="UP000027002"/>
    </source>
</evidence>
<sequence>MSGFKDIVKNGWHPEKSGSSIRGSVSGLMGRNKDSPSSSETPSRVARPLSQLKDPATFAPPPKRTGSGLAPAPPPVSTKRQVVTSPSKYLDPRAEPAAEPPAHGEESRSSPRPCSGSTTGSSATRNLPKPPGRRDGADGRSPAPPCDEAIRNPPAATALPPSLPPRLPPRGNTFTTAASSPCANARSDSDRAAGQTWLNQNAVSGLGAAGVNVPALGIGREGSTNNHGIPSPSAPAQPSSGSASLGAQVNQLQARYAGMGTPSASSTDAKPPAEGTSWAQKRAALKTASDFHKDPSSLSLADAKLAASTANNFRQRHGDQVASGIKMANGLKQRYGVMDETGAYNNSSPKPKPKPQFQSSSSPPPSQGTVRPCTDHVNSDTTAAALEQTGKKRPPPPPKKKPGLSTAPLKHPLPSHGDEPPPVPLSTRPAF</sequence>
<dbReference type="KEGG" id="uvi:66067067"/>
<feature type="compositionally biased region" description="Polar residues" evidence="1">
    <location>
        <begin position="78"/>
        <end position="87"/>
    </location>
</feature>
<dbReference type="AlphaFoldDB" id="A0A1B5L420"/>
<protein>
    <recommendedName>
        <fullName evidence="6">GMP synthase</fullName>
    </recommendedName>
</protein>
<feature type="compositionally biased region" description="Basic and acidic residues" evidence="1">
    <location>
        <begin position="90"/>
        <end position="109"/>
    </location>
</feature>
<feature type="region of interest" description="Disordered" evidence="1">
    <location>
        <begin position="213"/>
        <end position="281"/>
    </location>
</feature>
<dbReference type="RefSeq" id="XP_042999722.1">
    <property type="nucleotide sequence ID" value="XM_043143787.1"/>
</dbReference>
<dbReference type="GeneID" id="66067067"/>
<feature type="compositionally biased region" description="Basic and acidic residues" evidence="1">
    <location>
        <begin position="1"/>
        <end position="16"/>
    </location>
</feature>
<reference evidence="3" key="3">
    <citation type="submission" date="2020-03" db="EMBL/GenBank/DDBJ databases">
        <title>A mixture of massive structural variations and highly conserved coding sequences in Ustilaginoidea virens genome.</title>
        <authorList>
            <person name="Zhang K."/>
            <person name="Zhao Z."/>
            <person name="Zhang Z."/>
            <person name="Li Y."/>
            <person name="Hsiang T."/>
            <person name="Sun W."/>
        </authorList>
    </citation>
    <scope>NUCLEOTIDE SEQUENCE</scope>
    <source>
        <strain evidence="3">UV-8b</strain>
    </source>
</reference>
<name>A0A1B5L420_USTVR</name>
<dbReference type="Proteomes" id="UP000054053">
    <property type="component" value="Unassembled WGS sequence"/>
</dbReference>
<dbReference type="EMBL" id="BBTG02000009">
    <property type="protein sequence ID" value="GAO18215.1"/>
    <property type="molecule type" value="Genomic_DNA"/>
</dbReference>
<dbReference type="EMBL" id="CP072757">
    <property type="protein sequence ID" value="QUC22049.1"/>
    <property type="molecule type" value="Genomic_DNA"/>
</dbReference>
<dbReference type="Proteomes" id="UP000027002">
    <property type="component" value="Chromosome 5"/>
</dbReference>
<accession>A0A1B5L420</accession>
<feature type="compositionally biased region" description="Polar residues" evidence="1">
    <location>
        <begin position="110"/>
        <end position="125"/>
    </location>
</feature>
<proteinExistence type="predicted"/>
<reference evidence="2" key="1">
    <citation type="journal article" date="2016" name="Genome Announc.">
        <title>Genome Sequence of Ustilaginoidea virens IPU010, a Rice Pathogenic Fungus Causing False Smut.</title>
        <authorList>
            <person name="Kumagai T."/>
            <person name="Ishii T."/>
            <person name="Terai G."/>
            <person name="Umemura M."/>
            <person name="Machida M."/>
            <person name="Asai K."/>
        </authorList>
    </citation>
    <scope>NUCLEOTIDE SEQUENCE [LARGE SCALE GENOMIC DNA]</scope>
    <source>
        <strain evidence="2">IPU010</strain>
    </source>
</reference>
<evidence type="ECO:0000256" key="1">
    <source>
        <dbReference type="SAM" id="MobiDB-lite"/>
    </source>
</evidence>
<gene>
    <name evidence="3" type="ORF">UV8b_06290</name>
    <name evidence="2" type="ORF">UVI_02022820</name>
</gene>
<evidence type="ECO:0000313" key="3">
    <source>
        <dbReference type="EMBL" id="QUC22049.1"/>
    </source>
</evidence>
<evidence type="ECO:0000313" key="5">
    <source>
        <dbReference type="Proteomes" id="UP000054053"/>
    </source>
</evidence>
<feature type="compositionally biased region" description="Polar residues" evidence="1">
    <location>
        <begin position="172"/>
        <end position="182"/>
    </location>
</feature>
<feature type="compositionally biased region" description="Low complexity" evidence="1">
    <location>
        <begin position="230"/>
        <end position="248"/>
    </location>
</feature>
<keyword evidence="4" id="KW-1185">Reference proteome</keyword>
<organism evidence="2 5">
    <name type="scientific">Ustilaginoidea virens</name>
    <name type="common">Rice false smut fungus</name>
    <name type="synonym">Villosiclava virens</name>
    <dbReference type="NCBI Taxonomy" id="1159556"/>
    <lineage>
        <taxon>Eukaryota</taxon>
        <taxon>Fungi</taxon>
        <taxon>Dikarya</taxon>
        <taxon>Ascomycota</taxon>
        <taxon>Pezizomycotina</taxon>
        <taxon>Sordariomycetes</taxon>
        <taxon>Hypocreomycetidae</taxon>
        <taxon>Hypocreales</taxon>
        <taxon>Clavicipitaceae</taxon>
        <taxon>Ustilaginoidea</taxon>
    </lineage>
</organism>
<dbReference type="OrthoDB" id="3357271at2759"/>
<evidence type="ECO:0000313" key="2">
    <source>
        <dbReference type="EMBL" id="GAO18215.1"/>
    </source>
</evidence>